<evidence type="ECO:0000256" key="6">
    <source>
        <dbReference type="ARBA" id="ARBA00022898"/>
    </source>
</evidence>
<proteinExistence type="inferred from homology"/>
<dbReference type="NCBIfam" id="TIGR02093">
    <property type="entry name" value="P_ylase"/>
    <property type="match status" value="1"/>
</dbReference>
<evidence type="ECO:0000256" key="10">
    <source>
        <dbReference type="RuleBase" id="RU000587"/>
    </source>
</evidence>
<dbReference type="InterPro" id="IPR000811">
    <property type="entry name" value="Glyco_trans_35"/>
</dbReference>
<dbReference type="SUPFAM" id="SSF53756">
    <property type="entry name" value="UDP-Glycosyltransferase/glycogen phosphorylase"/>
    <property type="match status" value="1"/>
</dbReference>
<comment type="function">
    <text evidence="8">Phosphorylase is an important allosteric enzyme in carbohydrate metabolism. Enzymes from different sources differ in their regulatory mechanisms and in their natural substrates. However, all known phosphorylases share catalytic and structural properties.</text>
</comment>
<dbReference type="GO" id="GO:0005980">
    <property type="term" value="P:glycogen catabolic process"/>
    <property type="evidence" value="ECO:0007669"/>
    <property type="project" value="TreeGrafter"/>
</dbReference>
<accession>A0A9P2G697</accession>
<sequence length="809" mass="93835">MNLDKETIKNDFLKKLINMFSEDIDEASMHHKYLAFGSLIKDYCAENWMNTNKRYIKEGEKQVYYFCMEFLIGRLLRSNLLNLGIEKQSEEALKELGIDIKELEDAEMDAGLGNGGLGRLAACFLDSMASLGIPGHGCGIRYKYGLFEQKIVNGYQVEIPDNWLKEGNVWEVRKDNKSVIVRFGGVVTPEMLNGRLNFKHENYQAVKAVPYDTPVIGYKNNIVNNLRLWSAETLDEDKDLDFSFFKYGNYSKAVEYKSSIESISQILYPDDSQYEGKVLRLKQQYFFVSAGVQSIIRNYKKRNKPITELAKYIAIHINDTHPSLAVPELMRILLDEEELNWDEAWDITTKIISYTNHTIMAEALEKWSINMFKELLPRIYMIVEEINRRLVENIKEKYGNNQYKINKMAIINEGEIRMANLAIVGGHSVNGVAKLHTNILKKRELLDFYDLYPQKFNNKTNGVTHRRWLIQSNPNLASFITEVIGNEWIKNPKKLTVLLKYLNNKKFMERLYEIKKNNKINFAHEIKKNYNIDISPNSIFDVQVKRLHAYKRQMLNLFHIIYLYNKLKENPDLDIVPRTFIFGAKASPNYYLAKEIIKLINTVGNKINNDKQIQDKIKVVFLENYRVSLAEKVIPCADVSEQISTASKEASGTGNMKLMMNGAITIATLDGANVEIRGAVGDDNIVIFGLSAEEVMNYEKNGGYNARDFYNSDNRIHKIIDQIISGYFGVPSSEFKKIYEYFMEENDEYFVFKDFDSYIKAQEKIDYLYREKEKWIQMSVVNIAKSGGFSSDNTIEKYSNEIWHTNMYK</sequence>
<evidence type="ECO:0000256" key="3">
    <source>
        <dbReference type="ARBA" id="ARBA00006047"/>
    </source>
</evidence>
<evidence type="ECO:0000256" key="2">
    <source>
        <dbReference type="ARBA" id="ARBA00001933"/>
    </source>
</evidence>
<keyword evidence="6 9" id="KW-0663">Pyridoxal phosphate</keyword>
<name>A0A9P2G697_CLOBO</name>
<organism evidence="11 12">
    <name type="scientific">Clostridium botulinum D str. 1873</name>
    <dbReference type="NCBI Taxonomy" id="592027"/>
    <lineage>
        <taxon>Bacteria</taxon>
        <taxon>Bacillati</taxon>
        <taxon>Bacillota</taxon>
        <taxon>Clostridia</taxon>
        <taxon>Eubacteriales</taxon>
        <taxon>Clostridiaceae</taxon>
        <taxon>Clostridium</taxon>
    </lineage>
</organism>
<dbReference type="PIRSF" id="PIRSF000460">
    <property type="entry name" value="Pprylas_GlgP"/>
    <property type="match status" value="1"/>
</dbReference>
<dbReference type="PROSITE" id="PS00102">
    <property type="entry name" value="PHOSPHORYLASE"/>
    <property type="match status" value="1"/>
</dbReference>
<reference evidence="11 12" key="1">
    <citation type="submission" date="2009-10" db="EMBL/GenBank/DDBJ databases">
        <authorList>
            <person name="Shrivastava S."/>
            <person name="Brinkac L.B."/>
            <person name="Brown J.L."/>
            <person name="Bruce D.B."/>
            <person name="Detter C."/>
            <person name="Green L.D."/>
            <person name="Munk C.A."/>
            <person name="Rogers Y.C."/>
            <person name="Tapia R."/>
            <person name="Saunders E.S."/>
            <person name="Sims D.R."/>
            <person name="Smith L.A."/>
            <person name="Smith T.J."/>
            <person name="Sutton G."/>
            <person name="Brettin T."/>
        </authorList>
    </citation>
    <scope>NUCLEOTIDE SEQUENCE [LARGE SCALE GENOMIC DNA]</scope>
    <source>
        <strain evidence="12">D str. 1873</strain>
    </source>
</reference>
<evidence type="ECO:0000256" key="5">
    <source>
        <dbReference type="ARBA" id="ARBA00022679"/>
    </source>
</evidence>
<dbReference type="Pfam" id="PF00343">
    <property type="entry name" value="Phosphorylase"/>
    <property type="match status" value="1"/>
</dbReference>
<dbReference type="Proteomes" id="UP000006160">
    <property type="component" value="Unassembled WGS sequence"/>
</dbReference>
<dbReference type="CDD" id="cd04300">
    <property type="entry name" value="GT35_Glycogen_Phosphorylase"/>
    <property type="match status" value="1"/>
</dbReference>
<dbReference type="InterPro" id="IPR011833">
    <property type="entry name" value="Glycg_phsphrylas"/>
</dbReference>
<comment type="function">
    <text evidence="10">Allosteric enzyme that catalyzes the rate-limiting step in glycogen catabolism, the phosphorolytic cleavage of glycogen to produce glucose-1-phosphate, and plays a central role in maintaining cellular and organismal glucose homeostasis.</text>
</comment>
<dbReference type="PANTHER" id="PTHR11468:SF3">
    <property type="entry name" value="GLYCOGEN PHOSPHORYLASE, LIVER FORM"/>
    <property type="match status" value="1"/>
</dbReference>
<dbReference type="PANTHER" id="PTHR11468">
    <property type="entry name" value="GLYCOGEN PHOSPHORYLASE"/>
    <property type="match status" value="1"/>
</dbReference>
<keyword evidence="7 10" id="KW-0119">Carbohydrate metabolism</keyword>
<gene>
    <name evidence="11" type="ORF">CLG_B1801</name>
</gene>
<dbReference type="EC" id="2.4.1.1" evidence="10"/>
<dbReference type="EMBL" id="ACSJ01000007">
    <property type="protein sequence ID" value="EES90711.1"/>
    <property type="molecule type" value="Genomic_DNA"/>
</dbReference>
<dbReference type="FunFam" id="3.40.50.2000:FF:000149">
    <property type="entry name" value="Glycogen phosphorylase, muscle form"/>
    <property type="match status" value="1"/>
</dbReference>
<comment type="cofactor">
    <cofactor evidence="2 10">
        <name>pyridoxal 5'-phosphate</name>
        <dbReference type="ChEBI" id="CHEBI:597326"/>
    </cofactor>
</comment>
<dbReference type="InterPro" id="IPR035090">
    <property type="entry name" value="Pyridoxal_P_attach_site"/>
</dbReference>
<comment type="caution">
    <text evidence="11">The sequence shown here is derived from an EMBL/GenBank/DDBJ whole genome shotgun (WGS) entry which is preliminary data.</text>
</comment>
<evidence type="ECO:0000256" key="7">
    <source>
        <dbReference type="ARBA" id="ARBA00023277"/>
    </source>
</evidence>
<keyword evidence="4 10" id="KW-0328">Glycosyltransferase</keyword>
<comment type="catalytic activity">
    <reaction evidence="1 10">
        <text>[(1-&gt;4)-alpha-D-glucosyl](n) + phosphate = [(1-&gt;4)-alpha-D-glucosyl](n-1) + alpha-D-glucose 1-phosphate</text>
        <dbReference type="Rhea" id="RHEA:41732"/>
        <dbReference type="Rhea" id="RHEA-COMP:9584"/>
        <dbReference type="Rhea" id="RHEA-COMP:9586"/>
        <dbReference type="ChEBI" id="CHEBI:15444"/>
        <dbReference type="ChEBI" id="CHEBI:43474"/>
        <dbReference type="ChEBI" id="CHEBI:58601"/>
        <dbReference type="EC" id="2.4.1.1"/>
    </reaction>
</comment>
<evidence type="ECO:0000256" key="8">
    <source>
        <dbReference type="ARBA" id="ARBA00025174"/>
    </source>
</evidence>
<evidence type="ECO:0000313" key="11">
    <source>
        <dbReference type="EMBL" id="EES90711.1"/>
    </source>
</evidence>
<evidence type="ECO:0000313" key="12">
    <source>
        <dbReference type="Proteomes" id="UP000006160"/>
    </source>
</evidence>
<evidence type="ECO:0000256" key="4">
    <source>
        <dbReference type="ARBA" id="ARBA00022676"/>
    </source>
</evidence>
<keyword evidence="5 10" id="KW-0808">Transferase</keyword>
<protein>
    <recommendedName>
        <fullName evidence="10">Alpha-1,4 glucan phosphorylase</fullName>
        <ecNumber evidence="10">2.4.1.1</ecNumber>
    </recommendedName>
</protein>
<feature type="modified residue" description="N6-(pyridoxal phosphate)lysine" evidence="9">
    <location>
        <position position="657"/>
    </location>
</feature>
<dbReference type="Gene3D" id="3.40.50.2000">
    <property type="entry name" value="Glycogen Phosphorylase B"/>
    <property type="match status" value="2"/>
</dbReference>
<dbReference type="AlphaFoldDB" id="A0A9P2G697"/>
<dbReference type="RefSeq" id="WP_003375215.1">
    <property type="nucleotide sequence ID" value="NZ_ACSJ01000007.1"/>
</dbReference>
<comment type="similarity">
    <text evidence="3 10">Belongs to the glycogen phosphorylase family.</text>
</comment>
<dbReference type="GO" id="GO:0008184">
    <property type="term" value="F:glycogen phosphorylase activity"/>
    <property type="evidence" value="ECO:0007669"/>
    <property type="project" value="InterPro"/>
</dbReference>
<evidence type="ECO:0000256" key="1">
    <source>
        <dbReference type="ARBA" id="ARBA00001275"/>
    </source>
</evidence>
<dbReference type="GO" id="GO:0030170">
    <property type="term" value="F:pyridoxal phosphate binding"/>
    <property type="evidence" value="ECO:0007669"/>
    <property type="project" value="InterPro"/>
</dbReference>
<evidence type="ECO:0000256" key="9">
    <source>
        <dbReference type="PIRSR" id="PIRSR000460-1"/>
    </source>
</evidence>
<dbReference type="GO" id="GO:0005737">
    <property type="term" value="C:cytoplasm"/>
    <property type="evidence" value="ECO:0007669"/>
    <property type="project" value="TreeGrafter"/>
</dbReference>